<dbReference type="PROSITE" id="PS00018">
    <property type="entry name" value="EF_HAND_1"/>
    <property type="match status" value="1"/>
</dbReference>
<keyword evidence="5" id="KW-1185">Reference proteome</keyword>
<feature type="domain" description="EF-hand" evidence="3">
    <location>
        <begin position="59"/>
        <end position="94"/>
    </location>
</feature>
<dbReference type="Proteomes" id="UP001549251">
    <property type="component" value="Unassembled WGS sequence"/>
</dbReference>
<dbReference type="SUPFAM" id="SSF47473">
    <property type="entry name" value="EF-hand"/>
    <property type="match status" value="1"/>
</dbReference>
<feature type="chain" id="PRO_5045060120" description="EF-hand domain-containing protein" evidence="2">
    <location>
        <begin position="27"/>
        <end position="135"/>
    </location>
</feature>
<evidence type="ECO:0000256" key="2">
    <source>
        <dbReference type="SAM" id="SignalP"/>
    </source>
</evidence>
<evidence type="ECO:0000259" key="3">
    <source>
        <dbReference type="PROSITE" id="PS50222"/>
    </source>
</evidence>
<proteinExistence type="predicted"/>
<reference evidence="4 5" key="1">
    <citation type="submission" date="2024-06" db="EMBL/GenBank/DDBJ databases">
        <title>Sorghum-associated microbial communities from plants grown in Nebraska, USA.</title>
        <authorList>
            <person name="Schachtman D."/>
        </authorList>
    </citation>
    <scope>NUCLEOTIDE SEQUENCE [LARGE SCALE GENOMIC DNA]</scope>
    <source>
        <strain evidence="4 5">1757</strain>
    </source>
</reference>
<protein>
    <recommendedName>
        <fullName evidence="3">EF-hand domain-containing protein</fullName>
    </recommendedName>
</protein>
<sequence>MKKFGFATFCMILAVGGASLSSPVSAQDAVAGNPADSPLYFTNVDKNGDGAISRSEVPKDLPELRAHFDQYDANHDHRLSQGEYVSYLSTLGSKACRDDIHTQVKCQISPYAGDPRRDYAGESPAVNPPKTSGGQ</sequence>
<dbReference type="Pfam" id="PF13202">
    <property type="entry name" value="EF-hand_5"/>
    <property type="match status" value="1"/>
</dbReference>
<evidence type="ECO:0000256" key="1">
    <source>
        <dbReference type="SAM" id="MobiDB-lite"/>
    </source>
</evidence>
<evidence type="ECO:0000313" key="4">
    <source>
        <dbReference type="EMBL" id="MET4570121.1"/>
    </source>
</evidence>
<organism evidence="4 5">
    <name type="scientific">Rhodanobacter soli</name>
    <dbReference type="NCBI Taxonomy" id="590609"/>
    <lineage>
        <taxon>Bacteria</taxon>
        <taxon>Pseudomonadati</taxon>
        <taxon>Pseudomonadota</taxon>
        <taxon>Gammaproteobacteria</taxon>
        <taxon>Lysobacterales</taxon>
        <taxon>Rhodanobacteraceae</taxon>
        <taxon>Rhodanobacter</taxon>
    </lineage>
</organism>
<dbReference type="EMBL" id="JBEPSD010000002">
    <property type="protein sequence ID" value="MET4570121.1"/>
    <property type="molecule type" value="Genomic_DNA"/>
</dbReference>
<dbReference type="RefSeq" id="WP_354550567.1">
    <property type="nucleotide sequence ID" value="NZ_JBEPSD010000002.1"/>
</dbReference>
<comment type="caution">
    <text evidence="4">The sequence shown here is derived from an EMBL/GenBank/DDBJ whole genome shotgun (WGS) entry which is preliminary data.</text>
</comment>
<dbReference type="InterPro" id="IPR018247">
    <property type="entry name" value="EF_Hand_1_Ca_BS"/>
</dbReference>
<dbReference type="InterPro" id="IPR002048">
    <property type="entry name" value="EF_hand_dom"/>
</dbReference>
<dbReference type="Gene3D" id="1.10.238.10">
    <property type="entry name" value="EF-hand"/>
    <property type="match status" value="1"/>
</dbReference>
<feature type="signal peptide" evidence="2">
    <location>
        <begin position="1"/>
        <end position="26"/>
    </location>
</feature>
<accession>A0ABV2PYK1</accession>
<keyword evidence="2" id="KW-0732">Signal</keyword>
<dbReference type="InterPro" id="IPR011992">
    <property type="entry name" value="EF-hand-dom_pair"/>
</dbReference>
<evidence type="ECO:0000313" key="5">
    <source>
        <dbReference type="Proteomes" id="UP001549251"/>
    </source>
</evidence>
<name>A0ABV2PYK1_9GAMM</name>
<dbReference type="PROSITE" id="PS50222">
    <property type="entry name" value="EF_HAND_2"/>
    <property type="match status" value="1"/>
</dbReference>
<gene>
    <name evidence="4" type="ORF">ABIE04_002482</name>
</gene>
<feature type="region of interest" description="Disordered" evidence="1">
    <location>
        <begin position="110"/>
        <end position="135"/>
    </location>
</feature>